<name>A0A512T1U3_9MICO</name>
<gene>
    <name evidence="2" type="ORF">KLO01_22440</name>
</gene>
<dbReference type="EMBL" id="BKBA01000008">
    <property type="protein sequence ID" value="GEQ14197.1"/>
    <property type="molecule type" value="Genomic_DNA"/>
</dbReference>
<evidence type="ECO:0000313" key="2">
    <source>
        <dbReference type="EMBL" id="GEQ14197.1"/>
    </source>
</evidence>
<dbReference type="PANTHER" id="PTHR39420">
    <property type="match status" value="1"/>
</dbReference>
<dbReference type="Proteomes" id="UP000321793">
    <property type="component" value="Unassembled WGS sequence"/>
</dbReference>
<protein>
    <submittedName>
        <fullName evidence="2">Hydrolase</fullName>
    </submittedName>
</protein>
<sequence length="480" mass="50238">MTDSHDRPDDSEEPGLPPELEQVLRGLTGGAELDPQMVEMMRTMGLDDVDPQMLQMVAGQVQAMFAGADESGSVDVTVATDIARKTIAAEGDPSVTATVTSEAREAVDVANLWLDAVTDLDHSGLLGRAWSRAEWVEATMPVWRDLVDPIAVGVGDAMGAAMTKQLGELGEGGLPEGLVPPGTNPAAMMGQMAPMLRRMQGSMFSVQLGQAVGALAGEVLTGSEVSLPLVPAPDVVLMPQAISAFAAGLEIDEPQARLHLAVRESARTRLFHSVPWLAPQVLGAVRDYARDTTIDTDAIEEGLRSIDPTDVEAMQQALAGRLFAPQQSASQKAALSRLETLLALIEGWVDVVAAAAVAPHLPQAEALGEAIRRRRASGGPAEKTFAALVGLELRPRRLRDAANLFAALEASGGAEARDAAWAHPDVAPDAADLDDPLGYVERQRSAATGDDLDAELSALLGGDTGEGRPDGSSPDSPTAS</sequence>
<comment type="caution">
    <text evidence="2">The sequence shown here is derived from an EMBL/GenBank/DDBJ whole genome shotgun (WGS) entry which is preliminary data.</text>
</comment>
<dbReference type="GO" id="GO:0016787">
    <property type="term" value="F:hydrolase activity"/>
    <property type="evidence" value="ECO:0007669"/>
    <property type="project" value="UniProtKB-KW"/>
</dbReference>
<evidence type="ECO:0000313" key="3">
    <source>
        <dbReference type="Proteomes" id="UP000321793"/>
    </source>
</evidence>
<dbReference type="Gene3D" id="1.20.150.30">
    <property type="entry name" value="Zincin-like metallopeptidase, N-terminal domain"/>
    <property type="match status" value="1"/>
</dbReference>
<dbReference type="OrthoDB" id="8478472at2"/>
<dbReference type="SUPFAM" id="SSF55486">
    <property type="entry name" value="Metalloproteases ('zincins'), catalytic domain"/>
    <property type="match status" value="1"/>
</dbReference>
<dbReference type="InterPro" id="IPR018766">
    <property type="entry name" value="Zinicin_2"/>
</dbReference>
<evidence type="ECO:0000256" key="1">
    <source>
        <dbReference type="SAM" id="MobiDB-lite"/>
    </source>
</evidence>
<keyword evidence="2" id="KW-0378">Hydrolase</keyword>
<accession>A0A512T1U3</accession>
<dbReference type="RefSeq" id="WP_147065032.1">
    <property type="nucleotide sequence ID" value="NZ_BAABDN010000001.1"/>
</dbReference>
<dbReference type="Pfam" id="PF10103">
    <property type="entry name" value="Zincin_2"/>
    <property type="match status" value="1"/>
</dbReference>
<proteinExistence type="predicted"/>
<dbReference type="PANTHER" id="PTHR39420:SF2">
    <property type="entry name" value="HYDROLASE"/>
    <property type="match status" value="1"/>
</dbReference>
<organism evidence="2 3">
    <name type="scientific">Knoellia locipacati</name>
    <dbReference type="NCBI Taxonomy" id="882824"/>
    <lineage>
        <taxon>Bacteria</taxon>
        <taxon>Bacillati</taxon>
        <taxon>Actinomycetota</taxon>
        <taxon>Actinomycetes</taxon>
        <taxon>Micrococcales</taxon>
        <taxon>Intrasporangiaceae</taxon>
        <taxon>Knoellia</taxon>
    </lineage>
</organism>
<keyword evidence="3" id="KW-1185">Reference proteome</keyword>
<dbReference type="InterPro" id="IPR042271">
    <property type="entry name" value="Zinicin_2_N"/>
</dbReference>
<feature type="region of interest" description="Disordered" evidence="1">
    <location>
        <begin position="444"/>
        <end position="480"/>
    </location>
</feature>
<reference evidence="2 3" key="1">
    <citation type="submission" date="2019-07" db="EMBL/GenBank/DDBJ databases">
        <title>Whole genome shotgun sequence of Knoellia locipacati NBRC 109775.</title>
        <authorList>
            <person name="Hosoyama A."/>
            <person name="Uohara A."/>
            <person name="Ohji S."/>
            <person name="Ichikawa N."/>
        </authorList>
    </citation>
    <scope>NUCLEOTIDE SEQUENCE [LARGE SCALE GENOMIC DNA]</scope>
    <source>
        <strain evidence="2 3">NBRC 109775</strain>
    </source>
</reference>
<dbReference type="AlphaFoldDB" id="A0A512T1U3"/>
<dbReference type="NCBIfam" id="TIGR03624">
    <property type="entry name" value="putative hydrolase"/>
    <property type="match status" value="1"/>
</dbReference>